<organism evidence="2 3">
    <name type="scientific">Streptomyces phage Werner</name>
    <dbReference type="NCBI Taxonomy" id="2801898"/>
    <lineage>
        <taxon>Viruses</taxon>
        <taxon>Duplodnaviria</taxon>
        <taxon>Heunggongvirae</taxon>
        <taxon>Uroviricota</taxon>
        <taxon>Caudoviricetes</taxon>
        <taxon>Arquatrovirinae</taxon>
        <taxon>Likavirus</taxon>
        <taxon>Likavirus werner</taxon>
    </lineage>
</organism>
<dbReference type="InterPro" id="IPR013324">
    <property type="entry name" value="RNA_pol_sigma_r3/r4-like"/>
</dbReference>
<dbReference type="GeneID" id="64472472"/>
<protein>
    <submittedName>
        <fullName evidence="2">DNA binding protein</fullName>
    </submittedName>
</protein>
<dbReference type="SUPFAM" id="SSF88659">
    <property type="entry name" value="Sigma3 and sigma4 domains of RNA polymerase sigma factors"/>
    <property type="match status" value="1"/>
</dbReference>
<dbReference type="InterPro" id="IPR007630">
    <property type="entry name" value="RNA_pol_sigma70_r4"/>
</dbReference>
<dbReference type="Pfam" id="PF04545">
    <property type="entry name" value="Sigma70_r4"/>
    <property type="match status" value="1"/>
</dbReference>
<feature type="domain" description="RNA polymerase sigma-70 region 4" evidence="1">
    <location>
        <begin position="70"/>
        <end position="109"/>
    </location>
</feature>
<dbReference type="Proteomes" id="UP000596308">
    <property type="component" value="Segment"/>
</dbReference>
<dbReference type="KEGG" id="vg:64472472"/>
<dbReference type="InterPro" id="IPR036388">
    <property type="entry name" value="WH-like_DNA-bd_sf"/>
</dbReference>
<dbReference type="GO" id="GO:0003700">
    <property type="term" value="F:DNA-binding transcription factor activity"/>
    <property type="evidence" value="ECO:0007669"/>
    <property type="project" value="InterPro"/>
</dbReference>
<proteinExistence type="predicted"/>
<evidence type="ECO:0000259" key="1">
    <source>
        <dbReference type="Pfam" id="PF04545"/>
    </source>
</evidence>
<keyword evidence="3" id="KW-1185">Reference proteome</keyword>
<sequence length="133" mass="14837">MSGYNRALVEKLLPTVWDGEAAYGLKNEQAPDADMPKVASNPKTANTLYAHLADIRTAWRWVERDGIPLEEAQTLILRYGVDWTLEEIAGLFGVHKSTIQRRAERGVGRITAYLNGVPYVDGYDNDDTEEIAA</sequence>
<dbReference type="EMBL" id="MW435856">
    <property type="protein sequence ID" value="QQV92866.1"/>
    <property type="molecule type" value="Genomic_DNA"/>
</dbReference>
<gene>
    <name evidence="2" type="primary">45</name>
    <name evidence="2" type="ORF">SEA_WERNER_45</name>
</gene>
<evidence type="ECO:0000313" key="3">
    <source>
        <dbReference type="Proteomes" id="UP000596308"/>
    </source>
</evidence>
<evidence type="ECO:0000313" key="2">
    <source>
        <dbReference type="EMBL" id="QQV92866.1"/>
    </source>
</evidence>
<accession>A0A7U0GCW1</accession>
<reference evidence="2 3" key="1">
    <citation type="submission" date="2021-01" db="EMBL/GenBank/DDBJ databases">
        <authorList>
            <person name="Cordes E.H."/>
            <person name="Shaffer C.D."/>
            <person name="Weston-Hafer K.A."/>
            <person name="Garlena R.A."/>
            <person name="Russell D.A."/>
            <person name="Pope W.H."/>
            <person name="Jacobs-Sera D."/>
            <person name="Hatfull G.F."/>
        </authorList>
    </citation>
    <scope>NUCLEOTIDE SEQUENCE [LARGE SCALE GENOMIC DNA]</scope>
</reference>
<dbReference type="GO" id="GO:0006352">
    <property type="term" value="P:DNA-templated transcription initiation"/>
    <property type="evidence" value="ECO:0007669"/>
    <property type="project" value="InterPro"/>
</dbReference>
<dbReference type="RefSeq" id="YP_010056525.1">
    <property type="nucleotide sequence ID" value="NC_054679.1"/>
</dbReference>
<dbReference type="Gene3D" id="1.10.10.10">
    <property type="entry name" value="Winged helix-like DNA-binding domain superfamily/Winged helix DNA-binding domain"/>
    <property type="match status" value="1"/>
</dbReference>
<name>A0A7U0GCW1_9CAUD</name>